<protein>
    <submittedName>
        <fullName evidence="1">Uncharacterized protein</fullName>
    </submittedName>
</protein>
<evidence type="ECO:0000313" key="1">
    <source>
        <dbReference type="EMBL" id="CUU25900.1"/>
    </source>
</evidence>
<dbReference type="Proteomes" id="UP000059419">
    <property type="component" value="Plasmid pEM01"/>
</dbReference>
<dbReference type="PATRIC" id="fig|1619313.3.peg.3802"/>
<accession>A0A0U5LTZ0</accession>
<sequence length="32" mass="3698">MMSILFTQASIRRAAAVNDLFFSVAFAPFYRR</sequence>
<proteinExistence type="predicted"/>
<dbReference type="KEGG" id="ege:EM595_p0200"/>
<gene>
    <name evidence="1" type="ORF">EM595_p0200</name>
</gene>
<keyword evidence="2" id="KW-1185">Reference proteome</keyword>
<geneLocation type="plasmid" evidence="2">
    <name>pEM01</name>
</geneLocation>
<evidence type="ECO:0000313" key="2">
    <source>
        <dbReference type="Proteomes" id="UP000059419"/>
    </source>
</evidence>
<organism evidence="1 2">
    <name type="scientific">Duffyella gerundensis</name>
    <dbReference type="NCBI Taxonomy" id="1619313"/>
    <lineage>
        <taxon>Bacteria</taxon>
        <taxon>Pseudomonadati</taxon>
        <taxon>Pseudomonadota</taxon>
        <taxon>Gammaproteobacteria</taxon>
        <taxon>Enterobacterales</taxon>
        <taxon>Erwiniaceae</taxon>
        <taxon>Duffyella</taxon>
    </lineage>
</organism>
<dbReference type="EMBL" id="LN907828">
    <property type="protein sequence ID" value="CUU25900.1"/>
    <property type="molecule type" value="Genomic_DNA"/>
</dbReference>
<name>A0A0U5LTZ0_9GAMM</name>
<dbReference type="AlphaFoldDB" id="A0A0U5LTZ0"/>
<reference evidence="2" key="1">
    <citation type="submission" date="2015-11" db="EMBL/GenBank/DDBJ databases">
        <authorList>
            <person name="Blom J."/>
        </authorList>
    </citation>
    <scope>NUCLEOTIDE SEQUENCE [LARGE SCALE GENOMIC DNA]</scope>
    <source>
        <plasmid evidence="2">pEM01</plasmid>
    </source>
</reference>